<reference evidence="1 2" key="1">
    <citation type="submission" date="2019-10" db="EMBL/GenBank/DDBJ databases">
        <title>Paraburkholderia sp. isolated from nodules of Mimosa pudica from Brazilian Atlantic Forest soils.</title>
        <authorList>
            <person name="Paulitsch F."/>
            <person name="Hungria M."/>
            <person name="Dall'Agnol R."/>
        </authorList>
    </citation>
    <scope>NUCLEOTIDE SEQUENCE [LARGE SCALE GENOMIC DNA]</scope>
    <source>
        <strain evidence="1 2">CNPSo 3157</strain>
    </source>
</reference>
<keyword evidence="2" id="KW-1185">Reference proteome</keyword>
<comment type="caution">
    <text evidence="1">The sequence shown here is derived from an EMBL/GenBank/DDBJ whole genome shotgun (WGS) entry which is preliminary data.</text>
</comment>
<evidence type="ECO:0000313" key="2">
    <source>
        <dbReference type="Proteomes" id="UP000484381"/>
    </source>
</evidence>
<dbReference type="Proteomes" id="UP000484381">
    <property type="component" value="Unassembled WGS sequence"/>
</dbReference>
<sequence>MDREIALEAPPNYIEELPLDASERDGSPVLISKDNQLYRQILATTGQWSQEYFSHAVLAVARQPPTAKTHAAATTQKHRTSLKTFNRQALVVESVKQP</sequence>
<dbReference type="RefSeq" id="WP_152761149.1">
    <property type="nucleotide sequence ID" value="NZ_WHNP01000019.1"/>
</dbReference>
<name>A0A7X1THI9_9BURK</name>
<proteinExistence type="predicted"/>
<dbReference type="EMBL" id="WHNP01000019">
    <property type="protein sequence ID" value="MPW19274.1"/>
    <property type="molecule type" value="Genomic_DNA"/>
</dbReference>
<evidence type="ECO:0000313" key="1">
    <source>
        <dbReference type="EMBL" id="MPW19274.1"/>
    </source>
</evidence>
<dbReference type="AlphaFoldDB" id="A0A7X1THI9"/>
<accession>A0A7X1THI9</accession>
<protein>
    <submittedName>
        <fullName evidence="1">Uncharacterized protein</fullName>
    </submittedName>
</protein>
<organism evidence="1 2">
    <name type="scientific">Paraburkholderia franconis</name>
    <dbReference type="NCBI Taxonomy" id="2654983"/>
    <lineage>
        <taxon>Bacteria</taxon>
        <taxon>Pseudomonadati</taxon>
        <taxon>Pseudomonadota</taxon>
        <taxon>Betaproteobacteria</taxon>
        <taxon>Burkholderiales</taxon>
        <taxon>Burkholderiaceae</taxon>
        <taxon>Paraburkholderia</taxon>
    </lineage>
</organism>
<gene>
    <name evidence="1" type="ORF">GCT13_20825</name>
</gene>